<dbReference type="GO" id="GO:0043590">
    <property type="term" value="C:bacterial nucleoid"/>
    <property type="evidence" value="ECO:0007669"/>
    <property type="project" value="TreeGrafter"/>
</dbReference>
<dbReference type="GO" id="GO:0000018">
    <property type="term" value="P:regulation of DNA recombination"/>
    <property type="evidence" value="ECO:0007669"/>
    <property type="project" value="TreeGrafter"/>
</dbReference>
<organism evidence="6 7">
    <name type="scientific">Methylocucumis oryzae</name>
    <dbReference type="NCBI Taxonomy" id="1632867"/>
    <lineage>
        <taxon>Bacteria</taxon>
        <taxon>Pseudomonadati</taxon>
        <taxon>Pseudomonadota</taxon>
        <taxon>Gammaproteobacteria</taxon>
        <taxon>Methylococcales</taxon>
        <taxon>Methylococcaceae</taxon>
        <taxon>Methylocucumis</taxon>
    </lineage>
</organism>
<comment type="subcellular location">
    <subcellularLocation>
        <location evidence="1">Cytoplasm</location>
        <location evidence="1">Nucleoid</location>
    </subcellularLocation>
</comment>
<evidence type="ECO:0000313" key="6">
    <source>
        <dbReference type="EMBL" id="KJV08001.1"/>
    </source>
</evidence>
<protein>
    <recommendedName>
        <fullName evidence="3">Recombination-associated protein RdgC</fullName>
    </recommendedName>
</protein>
<sequence length="187" mass="20786">MLADAPVVEERILGYIDNLNGFVVINTASAKKAEAFLTLLRKTLGTLSVVPINTNHRPDAVMTNWLKTFSSIPESFEANDECQLEIDNDEKSVVKCKHLDLTSDEIGAHIETGMSVTKLSLTWNDRVSFVLNADLTLKRLEFFETQDDNQDDDDLTTKFEADFMIMHGEITALLKDLISAFGGLSDG</sequence>
<evidence type="ECO:0000313" key="7">
    <source>
        <dbReference type="Proteomes" id="UP000033684"/>
    </source>
</evidence>
<reference evidence="6 7" key="2">
    <citation type="journal article" date="2016" name="Microb. Ecol.">
        <title>Genome Characteristics of a Novel Type I Methanotroph (Sn10-6) Isolated from a Flooded Indian Rice Field.</title>
        <authorList>
            <person name="Rahalkar M.C."/>
            <person name="Pandit P.S."/>
            <person name="Dhakephalkar P.K."/>
            <person name="Pore S."/>
            <person name="Arora P."/>
            <person name="Kapse N."/>
        </authorList>
    </citation>
    <scope>NUCLEOTIDE SEQUENCE [LARGE SCALE GENOMIC DNA]</scope>
    <source>
        <strain evidence="6 7">Sn10-6</strain>
    </source>
</reference>
<evidence type="ECO:0000256" key="2">
    <source>
        <dbReference type="ARBA" id="ARBA00008657"/>
    </source>
</evidence>
<evidence type="ECO:0000256" key="1">
    <source>
        <dbReference type="ARBA" id="ARBA00004453"/>
    </source>
</evidence>
<keyword evidence="4" id="KW-0963">Cytoplasm</keyword>
<accession>A0A0F3IMR9</accession>
<proteinExistence type="inferred from homology"/>
<dbReference type="InterPro" id="IPR007476">
    <property type="entry name" value="RdgC"/>
</dbReference>
<dbReference type="PANTHER" id="PTHR38103:SF1">
    <property type="entry name" value="RECOMBINATION-ASSOCIATED PROTEIN RDGC"/>
    <property type="match status" value="1"/>
</dbReference>
<gene>
    <name evidence="6" type="ORF">VZ94_00860</name>
</gene>
<keyword evidence="5" id="KW-0233">DNA recombination</keyword>
<dbReference type="GO" id="GO:0003690">
    <property type="term" value="F:double-stranded DNA binding"/>
    <property type="evidence" value="ECO:0007669"/>
    <property type="project" value="TreeGrafter"/>
</dbReference>
<name>A0A0F3IMR9_9GAMM</name>
<keyword evidence="7" id="KW-1185">Reference proteome</keyword>
<dbReference type="PANTHER" id="PTHR38103">
    <property type="entry name" value="RECOMBINATION-ASSOCIATED PROTEIN RDGC"/>
    <property type="match status" value="1"/>
</dbReference>
<evidence type="ECO:0000256" key="4">
    <source>
        <dbReference type="ARBA" id="ARBA00022490"/>
    </source>
</evidence>
<dbReference type="Proteomes" id="UP000033684">
    <property type="component" value="Unassembled WGS sequence"/>
</dbReference>
<evidence type="ECO:0000256" key="5">
    <source>
        <dbReference type="ARBA" id="ARBA00023172"/>
    </source>
</evidence>
<dbReference type="EMBL" id="LAJX01000007">
    <property type="protein sequence ID" value="KJV08001.1"/>
    <property type="molecule type" value="Genomic_DNA"/>
</dbReference>
<comment type="similarity">
    <text evidence="2">Belongs to the RdgC family.</text>
</comment>
<dbReference type="GO" id="GO:0006310">
    <property type="term" value="P:DNA recombination"/>
    <property type="evidence" value="ECO:0007669"/>
    <property type="project" value="UniProtKB-KW"/>
</dbReference>
<reference evidence="7" key="1">
    <citation type="submission" date="2015-03" db="EMBL/GenBank/DDBJ databases">
        <title>Draft genome sequence of a novel methanotroph (Sn10-6) isolated from flooded ricefield rhizosphere in India.</title>
        <authorList>
            <person name="Pandit P.S."/>
            <person name="Pore S.D."/>
            <person name="Arora P."/>
            <person name="Kapse N.G."/>
            <person name="Dhakephalkar P.K."/>
            <person name="Rahalkar M.C."/>
        </authorList>
    </citation>
    <scope>NUCLEOTIDE SEQUENCE [LARGE SCALE GENOMIC DNA]</scope>
    <source>
        <strain evidence="7">Sn10-6</strain>
    </source>
</reference>
<dbReference type="AlphaFoldDB" id="A0A0F3IMR9"/>
<comment type="caution">
    <text evidence="6">The sequence shown here is derived from an EMBL/GenBank/DDBJ whole genome shotgun (WGS) entry which is preliminary data.</text>
</comment>
<dbReference type="Pfam" id="PF04381">
    <property type="entry name" value="RdgC"/>
    <property type="match status" value="1"/>
</dbReference>
<evidence type="ECO:0000256" key="3">
    <source>
        <dbReference type="ARBA" id="ARBA00022296"/>
    </source>
</evidence>